<dbReference type="GO" id="GO:0009279">
    <property type="term" value="C:cell outer membrane"/>
    <property type="evidence" value="ECO:0007669"/>
    <property type="project" value="UniProtKB-SubCell"/>
</dbReference>
<dbReference type="InterPro" id="IPR036737">
    <property type="entry name" value="OmpA-like_sf"/>
</dbReference>
<dbReference type="PROSITE" id="PS51123">
    <property type="entry name" value="OMPA_2"/>
    <property type="match status" value="1"/>
</dbReference>
<dbReference type="Proteomes" id="UP000325788">
    <property type="component" value="Unassembled WGS sequence"/>
</dbReference>
<dbReference type="PROSITE" id="PS51257">
    <property type="entry name" value="PROKAR_LIPOPROTEIN"/>
    <property type="match status" value="1"/>
</dbReference>
<evidence type="ECO:0000256" key="1">
    <source>
        <dbReference type="ARBA" id="ARBA00004442"/>
    </source>
</evidence>
<dbReference type="PROSITE" id="PS01068">
    <property type="entry name" value="OMPA_1"/>
    <property type="match status" value="1"/>
</dbReference>
<dbReference type="RefSeq" id="WP_016167265.1">
    <property type="nucleotide sequence ID" value="NZ_BBNK01000009.1"/>
</dbReference>
<evidence type="ECO:0000313" key="6">
    <source>
        <dbReference type="EMBL" id="KAB1852006.1"/>
    </source>
</evidence>
<dbReference type="InterPro" id="IPR006664">
    <property type="entry name" value="OMP_bac"/>
</dbReference>
<dbReference type="SUPFAM" id="SSF103088">
    <property type="entry name" value="OmpA-like"/>
    <property type="match status" value="1"/>
</dbReference>
<protein>
    <submittedName>
        <fullName evidence="6">OmpA family protein</fullName>
    </submittedName>
</protein>
<keyword evidence="2 4" id="KW-0472">Membrane</keyword>
<dbReference type="PRINTS" id="PR01021">
    <property type="entry name" value="OMPADOMAIN"/>
</dbReference>
<comment type="subcellular location">
    <subcellularLocation>
        <location evidence="1">Cell outer membrane</location>
    </subcellularLocation>
</comment>
<dbReference type="PANTHER" id="PTHR30329">
    <property type="entry name" value="STATOR ELEMENT OF FLAGELLAR MOTOR COMPLEX"/>
    <property type="match status" value="1"/>
</dbReference>
<comment type="caution">
    <text evidence="6">The sequence shown here is derived from an EMBL/GenBank/DDBJ whole genome shotgun (WGS) entry which is preliminary data.</text>
</comment>
<dbReference type="CDD" id="cd07185">
    <property type="entry name" value="OmpA_C-like"/>
    <property type="match status" value="1"/>
</dbReference>
<dbReference type="AlphaFoldDB" id="A0A5N4W6Z5"/>
<reference evidence="6 7" key="1">
    <citation type="submission" date="2019-09" db="EMBL/GenBank/DDBJ databases">
        <title>Draft genome sequence of Acinetobacter tandoii W4-4-4 isolated from environmental water sample.</title>
        <authorList>
            <person name="Wee S.K."/>
            <person name="Yan B."/>
            <person name="Mustaffa S.B."/>
            <person name="Yap E.P.H."/>
        </authorList>
    </citation>
    <scope>NUCLEOTIDE SEQUENCE [LARGE SCALE GENOMIC DNA]</scope>
    <source>
        <strain evidence="6 7">W4-4-4</strain>
    </source>
</reference>
<evidence type="ECO:0000256" key="2">
    <source>
        <dbReference type="ARBA" id="ARBA00023136"/>
    </source>
</evidence>
<accession>A0A5N4W6Z5</accession>
<name>A0A5N4W6Z5_9GAMM</name>
<evidence type="ECO:0000256" key="4">
    <source>
        <dbReference type="PROSITE-ProRule" id="PRU00473"/>
    </source>
</evidence>
<dbReference type="InterPro" id="IPR050330">
    <property type="entry name" value="Bact_OuterMem_StrucFunc"/>
</dbReference>
<feature type="domain" description="OmpA-like" evidence="5">
    <location>
        <begin position="95"/>
        <end position="215"/>
    </location>
</feature>
<evidence type="ECO:0000259" key="5">
    <source>
        <dbReference type="PROSITE" id="PS51123"/>
    </source>
</evidence>
<dbReference type="InterPro" id="IPR006665">
    <property type="entry name" value="OmpA-like"/>
</dbReference>
<sequence length="215" mass="22197">MRALLISSAVAGALVLSGCQSTGTGMEYDKAAIGAGLGALLGAGLAYSNADKDKMGQAAAIGAVVGGGAGLLLDKKEKRLREELAGTGVDVDRNKDGSINLVMPSVTFATNSSTIQPRFQTALNDVARVLREDGTANKLALVIHGHTDNTGTDAINNPLSQNRANSVLNYLSSQGIASSRMTARGYGSSSPIASNDTAAGREQNRRVEITVYETK</sequence>
<evidence type="ECO:0000313" key="7">
    <source>
        <dbReference type="Proteomes" id="UP000325788"/>
    </source>
</evidence>
<evidence type="ECO:0000256" key="3">
    <source>
        <dbReference type="ARBA" id="ARBA00023237"/>
    </source>
</evidence>
<dbReference type="Gene3D" id="3.30.1330.60">
    <property type="entry name" value="OmpA-like domain"/>
    <property type="match status" value="1"/>
</dbReference>
<gene>
    <name evidence="6" type="ORF">F4W09_15580</name>
</gene>
<dbReference type="EMBL" id="VXLD01000016">
    <property type="protein sequence ID" value="KAB1852006.1"/>
    <property type="molecule type" value="Genomic_DNA"/>
</dbReference>
<proteinExistence type="predicted"/>
<dbReference type="PANTHER" id="PTHR30329:SF21">
    <property type="entry name" value="LIPOPROTEIN YIAD-RELATED"/>
    <property type="match status" value="1"/>
</dbReference>
<organism evidence="6 7">
    <name type="scientific">Acinetobacter tandoii</name>
    <dbReference type="NCBI Taxonomy" id="202954"/>
    <lineage>
        <taxon>Bacteria</taxon>
        <taxon>Pseudomonadati</taxon>
        <taxon>Pseudomonadota</taxon>
        <taxon>Gammaproteobacteria</taxon>
        <taxon>Moraxellales</taxon>
        <taxon>Moraxellaceae</taxon>
        <taxon>Acinetobacter</taxon>
    </lineage>
</organism>
<keyword evidence="3" id="KW-0998">Cell outer membrane</keyword>
<dbReference type="PRINTS" id="PR01023">
    <property type="entry name" value="NAFLGMOTY"/>
</dbReference>
<dbReference type="Pfam" id="PF00691">
    <property type="entry name" value="OmpA"/>
    <property type="match status" value="1"/>
</dbReference>
<dbReference type="InterPro" id="IPR006690">
    <property type="entry name" value="OMPA-like_CS"/>
</dbReference>